<organism evidence="1 2">
    <name type="scientific">Fluviicola taffensis (strain DSM 16823 / NCIMB 13979 / RW262)</name>
    <dbReference type="NCBI Taxonomy" id="755732"/>
    <lineage>
        <taxon>Bacteria</taxon>
        <taxon>Pseudomonadati</taxon>
        <taxon>Bacteroidota</taxon>
        <taxon>Flavobacteriia</taxon>
        <taxon>Flavobacteriales</taxon>
        <taxon>Crocinitomicaceae</taxon>
        <taxon>Fluviicola</taxon>
    </lineage>
</organism>
<protein>
    <recommendedName>
        <fullName evidence="3">Outer membrane protein beta-barrel domain-containing protein</fullName>
    </recommendedName>
</protein>
<dbReference type="STRING" id="755732.Fluta_2887"/>
<dbReference type="HOGENOM" id="CLU_962251_0_0_10"/>
<accession>F2IIE0</accession>
<evidence type="ECO:0000313" key="2">
    <source>
        <dbReference type="Proteomes" id="UP000007463"/>
    </source>
</evidence>
<dbReference type="AlphaFoldDB" id="F2IIE0"/>
<sequence precursor="true">MKASILLLFLLAVFSIHSQDLSFYNKRFQLTLGAGGNFNLVSYLSDGNERSFRSYHRGTEFYKKSSKGLFNYSFHATVGYSLTKKLGLSIDFNYLHGSALSLRAYNVKYTQSYDVRFEYRSYRIMPRVEFSAKNNSNAPVGLTYIVGLGIEFTVGISKNYPSNYYTYNTYEKVFKYQKISFSRSPKLAMTSLLGAEYRIPITRWMAINLGGYFHLNLNPSLIIFNSEYSSPDDRNERKILQSRLSNLFSCRAGVMFMI</sequence>
<reference evidence="1 2" key="1">
    <citation type="journal article" date="2011" name="Stand. Genomic Sci.">
        <title>Complete genome sequence of the gliding freshwater bacterium Fluviicola taffensis type strain (RW262).</title>
        <authorList>
            <person name="Woyke T."/>
            <person name="Chertkov O."/>
            <person name="Lapidus A."/>
            <person name="Nolan M."/>
            <person name="Lucas S."/>
            <person name="Del Rio T.G."/>
            <person name="Tice H."/>
            <person name="Cheng J.F."/>
            <person name="Tapia R."/>
            <person name="Han C."/>
            <person name="Goodwin L."/>
            <person name="Pitluck S."/>
            <person name="Liolios K."/>
            <person name="Pagani I."/>
            <person name="Ivanova N."/>
            <person name="Huntemann M."/>
            <person name="Mavromatis K."/>
            <person name="Mikhailova N."/>
            <person name="Pati A."/>
            <person name="Chen A."/>
            <person name="Palaniappan K."/>
            <person name="Land M."/>
            <person name="Hauser L."/>
            <person name="Brambilla E.M."/>
            <person name="Rohde M."/>
            <person name="Mwirichia R."/>
            <person name="Sikorski J."/>
            <person name="Tindall B.J."/>
            <person name="Goker M."/>
            <person name="Bristow J."/>
            <person name="Eisen J.A."/>
            <person name="Markowitz V."/>
            <person name="Hugenholtz P."/>
            <person name="Klenk H.P."/>
            <person name="Kyrpides N.C."/>
        </authorList>
    </citation>
    <scope>NUCLEOTIDE SEQUENCE [LARGE SCALE GENOMIC DNA]</scope>
    <source>
        <strain evidence="2">DSM 16823 / RW262 / RW262</strain>
    </source>
</reference>
<dbReference type="EMBL" id="CP002542">
    <property type="protein sequence ID" value="AEA44866.1"/>
    <property type="molecule type" value="Genomic_DNA"/>
</dbReference>
<proteinExistence type="predicted"/>
<reference evidence="2" key="2">
    <citation type="submission" date="2011-02" db="EMBL/GenBank/DDBJ databases">
        <title>The complete genome of Fluviicola taffensis DSM 16823.</title>
        <authorList>
            <consortium name="US DOE Joint Genome Institute (JGI-PGF)"/>
            <person name="Lucas S."/>
            <person name="Copeland A."/>
            <person name="Lapidus A."/>
            <person name="Bruce D."/>
            <person name="Goodwin L."/>
            <person name="Pitluck S."/>
            <person name="Kyrpides N."/>
            <person name="Mavromatis K."/>
            <person name="Ivanova N."/>
            <person name="Mikhailova N."/>
            <person name="Pagani I."/>
            <person name="Chertkov O."/>
            <person name="Detter J.C."/>
            <person name="Han C."/>
            <person name="Tapia R."/>
            <person name="Land M."/>
            <person name="Hauser L."/>
            <person name="Markowitz V."/>
            <person name="Cheng J.-F."/>
            <person name="Hugenholtz P."/>
            <person name="Woyke T."/>
            <person name="Wu D."/>
            <person name="Tindall B."/>
            <person name="Pomrenke H.G."/>
            <person name="Brambilla E."/>
            <person name="Klenk H.-P."/>
            <person name="Eisen J.A."/>
        </authorList>
    </citation>
    <scope>NUCLEOTIDE SEQUENCE [LARGE SCALE GENOMIC DNA]</scope>
    <source>
        <strain evidence="2">DSM 16823 / RW262 / RW262</strain>
    </source>
</reference>
<evidence type="ECO:0008006" key="3">
    <source>
        <dbReference type="Google" id="ProtNLM"/>
    </source>
</evidence>
<dbReference type="Proteomes" id="UP000007463">
    <property type="component" value="Chromosome"/>
</dbReference>
<dbReference type="RefSeq" id="WP_013687635.1">
    <property type="nucleotide sequence ID" value="NC_015321.1"/>
</dbReference>
<evidence type="ECO:0000313" key="1">
    <source>
        <dbReference type="EMBL" id="AEA44866.1"/>
    </source>
</evidence>
<keyword evidence="2" id="KW-1185">Reference proteome</keyword>
<dbReference type="KEGG" id="fte:Fluta_2887"/>
<name>F2IIE0_FLUTR</name>
<gene>
    <name evidence="1" type="ordered locus">Fluta_2887</name>
</gene>